<dbReference type="GO" id="GO:0046983">
    <property type="term" value="F:protein dimerization activity"/>
    <property type="evidence" value="ECO:0007669"/>
    <property type="project" value="InterPro"/>
</dbReference>
<comment type="caution">
    <text evidence="11">The sequence shown here is derived from an EMBL/GenBank/DDBJ whole genome shotgun (WGS) entry which is preliminary data.</text>
</comment>
<proteinExistence type="predicted"/>
<evidence type="ECO:0000313" key="11">
    <source>
        <dbReference type="EMBL" id="KAF2902321.1"/>
    </source>
</evidence>
<evidence type="ECO:0000256" key="3">
    <source>
        <dbReference type="ARBA" id="ARBA00022771"/>
    </source>
</evidence>
<accession>A0A8K0DDW1</accession>
<keyword evidence="5" id="KW-0805">Transcription regulation</keyword>
<dbReference type="AlphaFoldDB" id="A0A8K0DDW1"/>
<feature type="domain" description="BED-type" evidence="10">
    <location>
        <begin position="6"/>
        <end position="56"/>
    </location>
</feature>
<evidence type="ECO:0000256" key="6">
    <source>
        <dbReference type="ARBA" id="ARBA00023125"/>
    </source>
</evidence>
<keyword evidence="4" id="KW-0862">Zinc</keyword>
<name>A0A8K0DDW1_IGNLU</name>
<reference evidence="11" key="1">
    <citation type="submission" date="2019-08" db="EMBL/GenBank/DDBJ databases">
        <title>The genome of the North American firefly Photinus pyralis.</title>
        <authorList>
            <consortium name="Photinus pyralis genome working group"/>
            <person name="Fallon T.R."/>
            <person name="Sander Lower S.E."/>
            <person name="Weng J.-K."/>
        </authorList>
    </citation>
    <scope>NUCLEOTIDE SEQUENCE</scope>
    <source>
        <strain evidence="11">TRF0915ILg1</strain>
        <tissue evidence="11">Whole body</tissue>
    </source>
</reference>
<dbReference type="GO" id="GO:0003677">
    <property type="term" value="F:DNA binding"/>
    <property type="evidence" value="ECO:0007669"/>
    <property type="project" value="UniProtKB-KW"/>
</dbReference>
<keyword evidence="6" id="KW-0238">DNA-binding</keyword>
<dbReference type="InterPro" id="IPR003656">
    <property type="entry name" value="Znf_BED"/>
</dbReference>
<dbReference type="SUPFAM" id="SSF140996">
    <property type="entry name" value="Hermes dimerisation domain"/>
    <property type="match status" value="1"/>
</dbReference>
<evidence type="ECO:0000256" key="4">
    <source>
        <dbReference type="ARBA" id="ARBA00022833"/>
    </source>
</evidence>
<dbReference type="Pfam" id="PF05699">
    <property type="entry name" value="Dimer_Tnp_hAT"/>
    <property type="match status" value="1"/>
</dbReference>
<evidence type="ECO:0000256" key="5">
    <source>
        <dbReference type="ARBA" id="ARBA00023015"/>
    </source>
</evidence>
<evidence type="ECO:0000256" key="2">
    <source>
        <dbReference type="ARBA" id="ARBA00022723"/>
    </source>
</evidence>
<dbReference type="GO" id="GO:0005634">
    <property type="term" value="C:nucleus"/>
    <property type="evidence" value="ECO:0007669"/>
    <property type="project" value="UniProtKB-SubCell"/>
</dbReference>
<dbReference type="InterPro" id="IPR036236">
    <property type="entry name" value="Znf_C2H2_sf"/>
</dbReference>
<evidence type="ECO:0000256" key="7">
    <source>
        <dbReference type="ARBA" id="ARBA00023163"/>
    </source>
</evidence>
<dbReference type="OrthoDB" id="10060245at2759"/>
<dbReference type="InterPro" id="IPR008906">
    <property type="entry name" value="HATC_C_dom"/>
</dbReference>
<keyword evidence="12" id="KW-1185">Reference proteome</keyword>
<dbReference type="Gene3D" id="1.10.10.1070">
    <property type="entry name" value="Zinc finger, BED domain-containing"/>
    <property type="match status" value="1"/>
</dbReference>
<dbReference type="GO" id="GO:0009791">
    <property type="term" value="P:post-embryonic development"/>
    <property type="evidence" value="ECO:0007669"/>
    <property type="project" value="UniProtKB-ARBA"/>
</dbReference>
<dbReference type="Proteomes" id="UP000801492">
    <property type="component" value="Unassembled WGS sequence"/>
</dbReference>
<sequence>MTDKRRKTSGVWQVFEPIDNEFATCNICAKKLSYKTSISNLKKHMQCKHSAAVLQEGAYIITQESTNVVDSEQPSTSSNTLQFSIVRESQPHKKKISNMPIQKKQEAMQPKEIPRIYAQCKDNINKKLLCLFIKDLQPFSVVTDEGFKEFVRALNPYYEIPSRRVISNTFIPAIYEECFNDTKALLEKAETFCLTIDTWTCMNTTKCIGITAHSLDNEFNFKSVFLECCPIPEVSNTTTNLANALRKIISDWEMDEKEILLTVTDNNDANIKKAIETELKWEHFGCLAHTINLIVKDSLVLQPIQIILNKIRAIVYYFKTNSVANDELRTHQIQTGEIPLKLILDVKGQWNSLYYMIQRFLELEEPIKTISGLLHTDIPTLVKSEWQIINELYQILKPFEDIIKTITAEHYCAASLVVPILNGLNNVVVALNGKHWSNPNKQVLLLLLKGLSERLGNIEQNNTLFICTFLDPRFKTLTFSNAKKTDSVKKLIIEAVSSKISENDITEVEDVPISETNVEEEEFSIWYSFDKRVSESQSKGTSVSRAIIEVQRYLQDPVISRHQNPLSWWNTNKAIYPHLGLLAQEFLCCLACSVPCERLYSKAGQVFCERRSRLNEDENKMLLFINSNMKL</sequence>
<dbReference type="PROSITE" id="PS50808">
    <property type="entry name" value="ZF_BED"/>
    <property type="match status" value="1"/>
</dbReference>
<evidence type="ECO:0000256" key="9">
    <source>
        <dbReference type="PROSITE-ProRule" id="PRU00027"/>
    </source>
</evidence>
<evidence type="ECO:0000313" key="12">
    <source>
        <dbReference type="Proteomes" id="UP000801492"/>
    </source>
</evidence>
<dbReference type="GO" id="GO:0008270">
    <property type="term" value="F:zinc ion binding"/>
    <property type="evidence" value="ECO:0007669"/>
    <property type="project" value="UniProtKB-KW"/>
</dbReference>
<gene>
    <name evidence="11" type="ORF">ILUMI_03859</name>
</gene>
<dbReference type="InterPro" id="IPR012337">
    <property type="entry name" value="RNaseH-like_sf"/>
</dbReference>
<dbReference type="SMART" id="SM00614">
    <property type="entry name" value="ZnF_BED"/>
    <property type="match status" value="1"/>
</dbReference>
<dbReference type="InterPro" id="IPR052035">
    <property type="entry name" value="ZnF_BED_domain_contain"/>
</dbReference>
<dbReference type="PANTHER" id="PTHR46481:SF10">
    <property type="entry name" value="ZINC FINGER BED DOMAIN-CONTAINING PROTEIN 39"/>
    <property type="match status" value="1"/>
</dbReference>
<keyword evidence="2" id="KW-0479">Metal-binding</keyword>
<evidence type="ECO:0000256" key="8">
    <source>
        <dbReference type="ARBA" id="ARBA00023242"/>
    </source>
</evidence>
<dbReference type="SUPFAM" id="SSF53098">
    <property type="entry name" value="Ribonuclease H-like"/>
    <property type="match status" value="1"/>
</dbReference>
<dbReference type="Pfam" id="PF02892">
    <property type="entry name" value="zf-BED"/>
    <property type="match status" value="1"/>
</dbReference>
<organism evidence="11 12">
    <name type="scientific">Ignelater luminosus</name>
    <name type="common">Cucubano</name>
    <name type="synonym">Pyrophorus luminosus</name>
    <dbReference type="NCBI Taxonomy" id="2038154"/>
    <lineage>
        <taxon>Eukaryota</taxon>
        <taxon>Metazoa</taxon>
        <taxon>Ecdysozoa</taxon>
        <taxon>Arthropoda</taxon>
        <taxon>Hexapoda</taxon>
        <taxon>Insecta</taxon>
        <taxon>Pterygota</taxon>
        <taxon>Neoptera</taxon>
        <taxon>Endopterygota</taxon>
        <taxon>Coleoptera</taxon>
        <taxon>Polyphaga</taxon>
        <taxon>Elateriformia</taxon>
        <taxon>Elateroidea</taxon>
        <taxon>Elateridae</taxon>
        <taxon>Agrypninae</taxon>
        <taxon>Pyrophorini</taxon>
        <taxon>Ignelater</taxon>
    </lineage>
</organism>
<dbReference type="EMBL" id="VTPC01001336">
    <property type="protein sequence ID" value="KAF2902321.1"/>
    <property type="molecule type" value="Genomic_DNA"/>
</dbReference>
<dbReference type="PANTHER" id="PTHR46481">
    <property type="entry name" value="ZINC FINGER BED DOMAIN-CONTAINING PROTEIN 4"/>
    <property type="match status" value="1"/>
</dbReference>
<dbReference type="SUPFAM" id="SSF57667">
    <property type="entry name" value="beta-beta-alpha zinc fingers"/>
    <property type="match status" value="1"/>
</dbReference>
<evidence type="ECO:0000259" key="10">
    <source>
        <dbReference type="PROSITE" id="PS50808"/>
    </source>
</evidence>
<evidence type="ECO:0000256" key="1">
    <source>
        <dbReference type="ARBA" id="ARBA00004123"/>
    </source>
</evidence>
<protein>
    <recommendedName>
        <fullName evidence="10">BED-type domain-containing protein</fullName>
    </recommendedName>
</protein>
<keyword evidence="8" id="KW-0539">Nucleus</keyword>
<keyword evidence="7" id="KW-0804">Transcription</keyword>
<keyword evidence="3 9" id="KW-0863">Zinc-finger</keyword>
<comment type="subcellular location">
    <subcellularLocation>
        <location evidence="1">Nucleus</location>
    </subcellularLocation>
</comment>